<evidence type="ECO:0000313" key="2">
    <source>
        <dbReference type="Proteomes" id="UP001362999"/>
    </source>
</evidence>
<keyword evidence="2" id="KW-1185">Reference proteome</keyword>
<name>A0AAW0ACR4_9AGAR</name>
<comment type="caution">
    <text evidence="1">The sequence shown here is derived from an EMBL/GenBank/DDBJ whole genome shotgun (WGS) entry which is preliminary data.</text>
</comment>
<sequence length="209" mass="23503">MSNFLYAFVSQRLRPLVKGINRWTVAYLLNLTKRNGINFPGSSCSRRGVVFCFWSFFYPDAVVSPRIPGREIWLRRHLDTQPQLVSFSGLNVNRTTRLYILQFDPKTRLQGISFCVDPGALVSLGLNAALQCIDIRAAAKVAYLTCFEDATVATVCRHRATQKCRQVLAQASANTSPFNNSGDSLQRAALQSWYISCPRNATFLPTHLH</sequence>
<dbReference type="EMBL" id="JAWWNJ010000073">
    <property type="protein sequence ID" value="KAK7006995.1"/>
    <property type="molecule type" value="Genomic_DNA"/>
</dbReference>
<proteinExistence type="predicted"/>
<gene>
    <name evidence="1" type="ORF">R3P38DRAFT_1678659</name>
</gene>
<dbReference type="AlphaFoldDB" id="A0AAW0ACR4"/>
<reference evidence="1 2" key="1">
    <citation type="journal article" date="2024" name="J Genomics">
        <title>Draft genome sequencing and assembly of Favolaschia claudopus CIRM-BRFM 2984 isolated from oak limbs.</title>
        <authorList>
            <person name="Navarro D."/>
            <person name="Drula E."/>
            <person name="Chaduli D."/>
            <person name="Cazenave R."/>
            <person name="Ahrendt S."/>
            <person name="Wang J."/>
            <person name="Lipzen A."/>
            <person name="Daum C."/>
            <person name="Barry K."/>
            <person name="Grigoriev I.V."/>
            <person name="Favel A."/>
            <person name="Rosso M.N."/>
            <person name="Martin F."/>
        </authorList>
    </citation>
    <scope>NUCLEOTIDE SEQUENCE [LARGE SCALE GENOMIC DNA]</scope>
    <source>
        <strain evidence="1 2">CIRM-BRFM 2984</strain>
    </source>
</reference>
<accession>A0AAW0ACR4</accession>
<protein>
    <submittedName>
        <fullName evidence="1">Uncharacterized protein</fullName>
    </submittedName>
</protein>
<evidence type="ECO:0000313" key="1">
    <source>
        <dbReference type="EMBL" id="KAK7006995.1"/>
    </source>
</evidence>
<dbReference type="Proteomes" id="UP001362999">
    <property type="component" value="Unassembled WGS sequence"/>
</dbReference>
<organism evidence="1 2">
    <name type="scientific">Favolaschia claudopus</name>
    <dbReference type="NCBI Taxonomy" id="2862362"/>
    <lineage>
        <taxon>Eukaryota</taxon>
        <taxon>Fungi</taxon>
        <taxon>Dikarya</taxon>
        <taxon>Basidiomycota</taxon>
        <taxon>Agaricomycotina</taxon>
        <taxon>Agaricomycetes</taxon>
        <taxon>Agaricomycetidae</taxon>
        <taxon>Agaricales</taxon>
        <taxon>Marasmiineae</taxon>
        <taxon>Mycenaceae</taxon>
        <taxon>Favolaschia</taxon>
    </lineage>
</organism>